<evidence type="ECO:0000313" key="2">
    <source>
        <dbReference type="EMBL" id="QWG06709.1"/>
    </source>
</evidence>
<dbReference type="EMBL" id="CP076128">
    <property type="protein sequence ID" value="QWG06709.1"/>
    <property type="molecule type" value="Genomic_DNA"/>
</dbReference>
<protein>
    <submittedName>
        <fullName evidence="2">Uncharacterized protein</fullName>
    </submittedName>
</protein>
<feature type="chain" id="PRO_5046523699" evidence="1">
    <location>
        <begin position="21"/>
        <end position="146"/>
    </location>
</feature>
<evidence type="ECO:0000313" key="3">
    <source>
        <dbReference type="Proteomes" id="UP000682802"/>
    </source>
</evidence>
<keyword evidence="3" id="KW-1185">Reference proteome</keyword>
<organism evidence="2 3">
    <name type="scientific">Flammeovirga kamogawensis</name>
    <dbReference type="NCBI Taxonomy" id="373891"/>
    <lineage>
        <taxon>Bacteria</taxon>
        <taxon>Pseudomonadati</taxon>
        <taxon>Bacteroidota</taxon>
        <taxon>Cytophagia</taxon>
        <taxon>Cytophagales</taxon>
        <taxon>Flammeovirgaceae</taxon>
        <taxon>Flammeovirga</taxon>
    </lineage>
</organism>
<accession>A0ABX8GTG1</accession>
<dbReference type="RefSeq" id="WP_144074115.1">
    <property type="nucleotide sequence ID" value="NZ_CP076128.1"/>
</dbReference>
<keyword evidence="1" id="KW-0732">Signal</keyword>
<feature type="signal peptide" evidence="1">
    <location>
        <begin position="1"/>
        <end position="20"/>
    </location>
</feature>
<sequence length="146" mass="16077">MKKLFISLVFLVFGFTNSFAQGTIGIKAGVSSSATLSGVHAENDMRVGEFSKKEADMIDHASLVVDMNEVNNNVSFLSDYSKDQDLGYNENQIKAVAYFSIFSSSTISTKKNDGKPIEITKEVRNSFTSFVKLQVITSDICICVHK</sequence>
<evidence type="ECO:0000256" key="1">
    <source>
        <dbReference type="SAM" id="SignalP"/>
    </source>
</evidence>
<proteinExistence type="predicted"/>
<reference evidence="2 3" key="1">
    <citation type="submission" date="2021-05" db="EMBL/GenBank/DDBJ databases">
        <title>Comparative genomic studies on the polysaccharide-degrading batcterial strains of the Flammeovirga genus.</title>
        <authorList>
            <person name="Zewei F."/>
            <person name="Zheng Z."/>
            <person name="Yu L."/>
            <person name="Ruyue G."/>
            <person name="Yanhong M."/>
            <person name="Yuanyuan C."/>
            <person name="Jingyan G."/>
            <person name="Wenjun H."/>
        </authorList>
    </citation>
    <scope>NUCLEOTIDE SEQUENCE [LARGE SCALE GENOMIC DNA]</scope>
    <source>
        <strain evidence="2 3">YS10</strain>
    </source>
</reference>
<name>A0ABX8GTG1_9BACT</name>
<dbReference type="Proteomes" id="UP000682802">
    <property type="component" value="Chromosome 1"/>
</dbReference>
<gene>
    <name evidence="2" type="ORF">KM029_15550</name>
</gene>